<dbReference type="AlphaFoldDB" id="A0A0D7AD64"/>
<feature type="region of interest" description="Disordered" evidence="1">
    <location>
        <begin position="399"/>
        <end position="467"/>
    </location>
</feature>
<accession>A0A0D7AD64</accession>
<feature type="compositionally biased region" description="Low complexity" evidence="1">
    <location>
        <begin position="187"/>
        <end position="199"/>
    </location>
</feature>
<organism evidence="2 3">
    <name type="scientific">Fistulina hepatica ATCC 64428</name>
    <dbReference type="NCBI Taxonomy" id="1128425"/>
    <lineage>
        <taxon>Eukaryota</taxon>
        <taxon>Fungi</taxon>
        <taxon>Dikarya</taxon>
        <taxon>Basidiomycota</taxon>
        <taxon>Agaricomycotina</taxon>
        <taxon>Agaricomycetes</taxon>
        <taxon>Agaricomycetidae</taxon>
        <taxon>Agaricales</taxon>
        <taxon>Fistulinaceae</taxon>
        <taxon>Fistulina</taxon>
    </lineage>
</organism>
<name>A0A0D7AD64_9AGAR</name>
<evidence type="ECO:0000313" key="3">
    <source>
        <dbReference type="Proteomes" id="UP000054144"/>
    </source>
</evidence>
<evidence type="ECO:0000313" key="2">
    <source>
        <dbReference type="EMBL" id="KIY48640.1"/>
    </source>
</evidence>
<dbReference type="EMBL" id="KN881829">
    <property type="protein sequence ID" value="KIY48640.1"/>
    <property type="molecule type" value="Genomic_DNA"/>
</dbReference>
<feature type="compositionally biased region" description="Polar residues" evidence="1">
    <location>
        <begin position="401"/>
        <end position="420"/>
    </location>
</feature>
<feature type="region of interest" description="Disordered" evidence="1">
    <location>
        <begin position="180"/>
        <end position="203"/>
    </location>
</feature>
<evidence type="ECO:0000256" key="1">
    <source>
        <dbReference type="SAM" id="MobiDB-lite"/>
    </source>
</evidence>
<protein>
    <submittedName>
        <fullName evidence="2">Uncharacterized protein</fullName>
    </submittedName>
</protein>
<sequence length="738" mass="81766">MAFIPTDVFFPSLLQYTDSQLRDMEDFEVLPAVLELAATISSYNHLRTRRTVATRQLVRLLALHPPFAQGPVAVELVTRLRQEVHNAQLVDASWAAWAGPLLGDDTPAVPVVPSITLPQTTVSTAAEPVPDVPISISGTSAEEVVRAHIAFPHAMSLADLATVAASLADPVVVPAIMKDGSAKDDSSSSCETSSPASRASDSEESEDSLIGLLSYRRVKILHVWAVVQNRNLRLNHRRRALCSAAALIDLEHPDDRYKVMPVTDHRALLDLVEPFIAELWNDSWESWADRFWPGIVNRIQVANESWEPEDMRQRARDWLRRHWSEARDLNLAVEEHRRVVRDSTIIFMDPDAGYSVLSDTEWQALLNEVKGAIRQLWDDALGSWAIAYWPNSAPDLRDSPVASTALRSSPQSPALPQTTSDDLDADPDYEEPDRKGKRRAKRSTTPLFFPSSPHASSPEFMPPDEASAIRTPPLKLRLRLRAPAASSAPAIGQATAGLATTPVDVPTREPSLAVGPPCLIIHLPARAAAPAAQLTPTPAPVPVATTSDDLPSHWIHREGYPATLPECRVVPLREMSPVRPLPPSVQLTGSLLNDPVRYNPEFVDAVEHELAEEDRQRVALGWRSRGPTRPHAVAEARRRLRRPRCPDGPSHHYHYIPGGYGDETDASESEWPEDLEMSGNTREVYNDSPSETLLCMPSRRYLVHLRSRTPALRLLPISSSEVLARAQEPGGHRWRACW</sequence>
<proteinExistence type="predicted"/>
<keyword evidence="3" id="KW-1185">Reference proteome</keyword>
<reference evidence="2 3" key="1">
    <citation type="journal article" date="2015" name="Fungal Genet. Biol.">
        <title>Evolution of novel wood decay mechanisms in Agaricales revealed by the genome sequences of Fistulina hepatica and Cylindrobasidium torrendii.</title>
        <authorList>
            <person name="Floudas D."/>
            <person name="Held B.W."/>
            <person name="Riley R."/>
            <person name="Nagy L.G."/>
            <person name="Koehler G."/>
            <person name="Ransdell A.S."/>
            <person name="Younus H."/>
            <person name="Chow J."/>
            <person name="Chiniquy J."/>
            <person name="Lipzen A."/>
            <person name="Tritt A."/>
            <person name="Sun H."/>
            <person name="Haridas S."/>
            <person name="LaButti K."/>
            <person name="Ohm R.A."/>
            <person name="Kues U."/>
            <person name="Blanchette R.A."/>
            <person name="Grigoriev I.V."/>
            <person name="Minto R.E."/>
            <person name="Hibbett D.S."/>
        </authorList>
    </citation>
    <scope>NUCLEOTIDE SEQUENCE [LARGE SCALE GENOMIC DNA]</scope>
    <source>
        <strain evidence="2 3">ATCC 64428</strain>
    </source>
</reference>
<dbReference type="Proteomes" id="UP000054144">
    <property type="component" value="Unassembled WGS sequence"/>
</dbReference>
<gene>
    <name evidence="2" type="ORF">FISHEDRAFT_73466</name>
</gene>
<feature type="compositionally biased region" description="Acidic residues" evidence="1">
    <location>
        <begin position="421"/>
        <end position="431"/>
    </location>
</feature>